<evidence type="ECO:0000259" key="3">
    <source>
        <dbReference type="Pfam" id="PF00303"/>
    </source>
</evidence>
<dbReference type="InterPro" id="IPR036926">
    <property type="entry name" value="Thymidate_synth/dCMP_Mease_sf"/>
</dbReference>
<keyword evidence="2" id="KW-0808">Transferase</keyword>
<protein>
    <submittedName>
        <fullName evidence="4">Thymidylate synthase</fullName>
    </submittedName>
</protein>
<gene>
    <name evidence="4" type="ORF">AQPE_3155</name>
</gene>
<reference evidence="4" key="1">
    <citation type="journal article" date="2020" name="Int. J. Syst. Evol. Microbiol.">
        <title>Aquipluma nitroreducens gen. nov. sp. nov., a novel facultatively anaerobic bacterium isolated from a freshwater lake.</title>
        <authorList>
            <person name="Watanabe M."/>
            <person name="Kojima H."/>
            <person name="Fukui M."/>
        </authorList>
    </citation>
    <scope>NUCLEOTIDE SEQUENCE</scope>
    <source>
        <strain evidence="4">MeG22</strain>
    </source>
</reference>
<dbReference type="PANTHER" id="PTHR11548">
    <property type="entry name" value="THYMIDYLATE SYNTHASE 1"/>
    <property type="match status" value="1"/>
</dbReference>
<dbReference type="SUPFAM" id="SSF55831">
    <property type="entry name" value="Thymidylate synthase/dCMP hydroxymethylase"/>
    <property type="match status" value="1"/>
</dbReference>
<feature type="domain" description="Thymidylate synthase/dCMP hydroxymethylase" evidence="3">
    <location>
        <begin position="2"/>
        <end position="49"/>
    </location>
</feature>
<evidence type="ECO:0000313" key="4">
    <source>
        <dbReference type="EMBL" id="BBE18982.1"/>
    </source>
</evidence>
<evidence type="ECO:0000256" key="2">
    <source>
        <dbReference type="ARBA" id="ARBA00022679"/>
    </source>
</evidence>
<dbReference type="Proteomes" id="UP001193389">
    <property type="component" value="Chromosome"/>
</dbReference>
<organism evidence="4 5">
    <name type="scientific">Aquipluma nitroreducens</name>
    <dbReference type="NCBI Taxonomy" id="2010828"/>
    <lineage>
        <taxon>Bacteria</taxon>
        <taxon>Pseudomonadati</taxon>
        <taxon>Bacteroidota</taxon>
        <taxon>Bacteroidia</taxon>
        <taxon>Marinilabiliales</taxon>
        <taxon>Prolixibacteraceae</taxon>
        <taxon>Aquipluma</taxon>
    </lineage>
</organism>
<sequence>MKQYIDLLNHVLKNGTQKSDRTGTGTISVFGYQSRYDLAEGFPVLTTKNYI</sequence>
<dbReference type="Gene3D" id="3.30.572.10">
    <property type="entry name" value="Thymidylate synthase/dCMP hydroxymethylase domain"/>
    <property type="match status" value="1"/>
</dbReference>
<evidence type="ECO:0000313" key="5">
    <source>
        <dbReference type="Proteomes" id="UP001193389"/>
    </source>
</evidence>
<accession>A0A5K7SBP2</accession>
<dbReference type="GO" id="GO:0005829">
    <property type="term" value="C:cytosol"/>
    <property type="evidence" value="ECO:0007669"/>
    <property type="project" value="TreeGrafter"/>
</dbReference>
<keyword evidence="5" id="KW-1185">Reference proteome</keyword>
<keyword evidence="1" id="KW-0489">Methyltransferase</keyword>
<dbReference type="PANTHER" id="PTHR11548:SF9">
    <property type="entry name" value="THYMIDYLATE SYNTHASE"/>
    <property type="match status" value="1"/>
</dbReference>
<dbReference type="GO" id="GO:0032259">
    <property type="term" value="P:methylation"/>
    <property type="evidence" value="ECO:0007669"/>
    <property type="project" value="UniProtKB-KW"/>
</dbReference>
<dbReference type="AlphaFoldDB" id="A0A5K7SBP2"/>
<dbReference type="GO" id="GO:0004799">
    <property type="term" value="F:thymidylate synthase activity"/>
    <property type="evidence" value="ECO:0007669"/>
    <property type="project" value="TreeGrafter"/>
</dbReference>
<dbReference type="InterPro" id="IPR023451">
    <property type="entry name" value="Thymidate_synth/dCMP_Mease_dom"/>
</dbReference>
<dbReference type="KEGG" id="anf:AQPE_3155"/>
<dbReference type="Pfam" id="PF00303">
    <property type="entry name" value="Thymidylat_synt"/>
    <property type="match status" value="1"/>
</dbReference>
<evidence type="ECO:0000256" key="1">
    <source>
        <dbReference type="ARBA" id="ARBA00022603"/>
    </source>
</evidence>
<proteinExistence type="predicted"/>
<dbReference type="EMBL" id="AP018694">
    <property type="protein sequence ID" value="BBE18982.1"/>
    <property type="molecule type" value="Genomic_DNA"/>
</dbReference>
<dbReference type="GO" id="GO:0006231">
    <property type="term" value="P:dTMP biosynthetic process"/>
    <property type="evidence" value="ECO:0007669"/>
    <property type="project" value="TreeGrafter"/>
</dbReference>
<dbReference type="InterPro" id="IPR045097">
    <property type="entry name" value="Thymidate_synth/dCMP_Mease"/>
</dbReference>
<name>A0A5K7SBP2_9BACT</name>